<dbReference type="InterPro" id="IPR036255">
    <property type="entry name" value="YgfB-like_sf"/>
</dbReference>
<protein>
    <recommendedName>
        <fullName evidence="4">YecA family protein</fullName>
    </recommendedName>
</protein>
<evidence type="ECO:0000256" key="1">
    <source>
        <dbReference type="SAM" id="MobiDB-lite"/>
    </source>
</evidence>
<name>A0ABN6PJQ3_9BURK</name>
<dbReference type="Pfam" id="PF03695">
    <property type="entry name" value="UPF0149"/>
    <property type="match status" value="1"/>
</dbReference>
<dbReference type="NCBIfam" id="TIGR02292">
    <property type="entry name" value="ygfB_yecA"/>
    <property type="match status" value="1"/>
</dbReference>
<dbReference type="EMBL" id="AP025730">
    <property type="protein sequence ID" value="BDI03405.1"/>
    <property type="molecule type" value="Genomic_DNA"/>
</dbReference>
<dbReference type="Proteomes" id="UP001057498">
    <property type="component" value="Chromosome"/>
</dbReference>
<accession>A0ABN6PJQ3</accession>
<proteinExistence type="predicted"/>
<dbReference type="SUPFAM" id="SSF101327">
    <property type="entry name" value="YgfB-like"/>
    <property type="match status" value="1"/>
</dbReference>
<gene>
    <name evidence="2" type="ORF">CATMQ487_03750</name>
</gene>
<reference evidence="2" key="1">
    <citation type="submission" date="2022-04" db="EMBL/GenBank/DDBJ databases">
        <title>Whole genome sequence of Sphaerotilus sp. FB-5.</title>
        <authorList>
            <person name="Takeda M."/>
            <person name="Narihara S."/>
            <person name="Akimoto M."/>
            <person name="Akimoto R."/>
            <person name="Nishiyashiki S."/>
            <person name="Murakami T."/>
        </authorList>
    </citation>
    <scope>NUCLEOTIDE SEQUENCE</scope>
    <source>
        <strain evidence="2">FB-5</strain>
    </source>
</reference>
<sequence length="283" mass="30604">MGASVPHSPHPESLLLLLPLRSPPRRSGTGEIPRTATPCLNAVKHPQYNPALDNPPLTDVELDQLDALLARLPSAPGSDGAMDIEGLDGYLTALLLSPRLPAADDWLPRVWGGTADSEPPFVSGKQTKRVVQLVLRHMASIHRQLQADVDQLQPFFAIAERQDGGAAAVDGADGEDGEADDDGFWVDAGNWCTGFLLATELQPAAWAPLFEEPEAAELLQPIVLLGADPSALDEADRARLADVAQRDRLSRQVPDIVSALWQQQEEPQQEPQPESQQEPDEAQ</sequence>
<evidence type="ECO:0000313" key="2">
    <source>
        <dbReference type="EMBL" id="BDI03405.1"/>
    </source>
</evidence>
<organism evidence="2 3">
    <name type="scientific">Sphaerotilus microaerophilus</name>
    <dbReference type="NCBI Taxonomy" id="2914710"/>
    <lineage>
        <taxon>Bacteria</taxon>
        <taxon>Pseudomonadati</taxon>
        <taxon>Pseudomonadota</taxon>
        <taxon>Betaproteobacteria</taxon>
        <taxon>Burkholderiales</taxon>
        <taxon>Sphaerotilaceae</taxon>
        <taxon>Sphaerotilus</taxon>
    </lineage>
</organism>
<evidence type="ECO:0000313" key="3">
    <source>
        <dbReference type="Proteomes" id="UP001057498"/>
    </source>
</evidence>
<evidence type="ECO:0008006" key="4">
    <source>
        <dbReference type="Google" id="ProtNLM"/>
    </source>
</evidence>
<dbReference type="InterPro" id="IPR011978">
    <property type="entry name" value="YgfB-like"/>
</dbReference>
<keyword evidence="3" id="KW-1185">Reference proteome</keyword>
<feature type="region of interest" description="Disordered" evidence="1">
    <location>
        <begin position="255"/>
        <end position="283"/>
    </location>
</feature>
<feature type="compositionally biased region" description="Low complexity" evidence="1">
    <location>
        <begin position="262"/>
        <end position="276"/>
    </location>
</feature>